<dbReference type="InterPro" id="IPR002884">
    <property type="entry name" value="P_dom"/>
</dbReference>
<dbReference type="OrthoDB" id="9792152at2"/>
<evidence type="ECO:0000259" key="10">
    <source>
        <dbReference type="PROSITE" id="PS51829"/>
    </source>
</evidence>
<keyword evidence="4 9" id="KW-0732">Signal</keyword>
<evidence type="ECO:0000256" key="1">
    <source>
        <dbReference type="ARBA" id="ARBA00008721"/>
    </source>
</evidence>
<proteinExistence type="inferred from homology"/>
<dbReference type="PROSITE" id="PS51257">
    <property type="entry name" value="PROKAR_LIPOPROTEIN"/>
    <property type="match status" value="1"/>
</dbReference>
<keyword evidence="6" id="KW-0862">Zinc</keyword>
<dbReference type="Proteomes" id="UP000284892">
    <property type="component" value="Unassembled WGS sequence"/>
</dbReference>
<dbReference type="Pfam" id="PF01483">
    <property type="entry name" value="P_proprotein"/>
    <property type="match status" value="1"/>
</dbReference>
<dbReference type="AlphaFoldDB" id="A0A420DWJ9"/>
<dbReference type="GO" id="GO:0004252">
    <property type="term" value="F:serine-type endopeptidase activity"/>
    <property type="evidence" value="ECO:0007669"/>
    <property type="project" value="InterPro"/>
</dbReference>
<feature type="domain" description="P/Homo B" evidence="10">
    <location>
        <begin position="458"/>
        <end position="607"/>
    </location>
</feature>
<dbReference type="PROSITE" id="PS51829">
    <property type="entry name" value="P_HOMO_B"/>
    <property type="match status" value="1"/>
</dbReference>
<dbReference type="InterPro" id="IPR008979">
    <property type="entry name" value="Galactose-bd-like_sf"/>
</dbReference>
<dbReference type="GO" id="GO:0046872">
    <property type="term" value="F:metal ion binding"/>
    <property type="evidence" value="ECO:0007669"/>
    <property type="project" value="UniProtKB-KW"/>
</dbReference>
<feature type="signal peptide" evidence="9">
    <location>
        <begin position="1"/>
        <end position="25"/>
    </location>
</feature>
<evidence type="ECO:0000256" key="7">
    <source>
        <dbReference type="ARBA" id="ARBA00023049"/>
    </source>
</evidence>
<evidence type="ECO:0000256" key="4">
    <source>
        <dbReference type="ARBA" id="ARBA00022729"/>
    </source>
</evidence>
<sequence length="695" mass="73731">MKRKTTITRTLTFALIFLVSCFAFSQEKCGMVAYMEEQMQDPEFAKEHKKNQAKYKAEIDNMLRNGDVSYRGASIVVPVAVHFPTGNEADRACLEALAQNQIDILNADYSATNTDISQWQTVMSNYPGLTPGASSISFCMAVANHPVGFDPQLLEGNPAVTIGEEFGGGSNTDATWSGYMNFVIRDIGGLGFSPLGGSIAAGQAVTMDVNAFGSGAGCAGSGIVPDPGGQYDLGRTVTHELGHFYNLRHTFNGDGPNGDPNAVCGSGTGDGIADTPEVASSTYGCPGVIPDGCAPATKALIMNYMDYGDDRCLYMFTPQQMTIVNTYVGNVLQPQFKPNVCVAPDPGFIIAANDSPVFSCPTTDNQAVFNLSYATILGFSESTMFTAVGNPPGSTVVFSPTSMSADGNFTMAVNNLSGTTLGDYIITVTGTSGTTSVTETVDVLLKNNCTSIQCIDYASAQNLGLAIPDGTGTTTPVNGPPVTHTINVPDNGAIESLTVNIDVSHTYVGDLLVRITHPDGTTFANVWAGNCGSTDDFDITFDDNGSAIVCTTDTNPTTGTFIPEEALSIFNGLDAAGDWEILIADFFAGDTGTLNDWSLNICSEQALSIEDNEFNNFAIFPNPNSGTFTIKLNSNSGNDIKVDVHDVSGRRIFKNSYSVSSEFEQTINLNNVQSGMYLVTVNDGNRKVTKRIVVE</sequence>
<dbReference type="PANTHER" id="PTHR47466:SF1">
    <property type="entry name" value="METALLOPROTEASE MEP1 (AFU_ORTHOLOGUE AFUA_1G07730)-RELATED"/>
    <property type="match status" value="1"/>
</dbReference>
<accession>A0A420DWJ9</accession>
<dbReference type="GO" id="GO:0008237">
    <property type="term" value="F:metallopeptidase activity"/>
    <property type="evidence" value="ECO:0007669"/>
    <property type="project" value="UniProtKB-KW"/>
</dbReference>
<keyword evidence="8" id="KW-1015">Disulfide bond</keyword>
<dbReference type="GO" id="GO:0006508">
    <property type="term" value="P:proteolysis"/>
    <property type="evidence" value="ECO:0007669"/>
    <property type="project" value="UniProtKB-KW"/>
</dbReference>
<comment type="caution">
    <text evidence="11">The sequence shown here is derived from an EMBL/GenBank/DDBJ whole genome shotgun (WGS) entry which is preliminary data.</text>
</comment>
<evidence type="ECO:0000256" key="3">
    <source>
        <dbReference type="ARBA" id="ARBA00022723"/>
    </source>
</evidence>
<dbReference type="InterPro" id="IPR024079">
    <property type="entry name" value="MetalloPept_cat_dom_sf"/>
</dbReference>
<dbReference type="Pfam" id="PF05572">
    <property type="entry name" value="Peptidase_M43"/>
    <property type="match status" value="1"/>
</dbReference>
<feature type="chain" id="PRO_5019319291" evidence="9">
    <location>
        <begin position="26"/>
        <end position="695"/>
    </location>
</feature>
<dbReference type="EMBL" id="RAQJ01000001">
    <property type="protein sequence ID" value="RKE98612.1"/>
    <property type="molecule type" value="Genomic_DNA"/>
</dbReference>
<evidence type="ECO:0000256" key="5">
    <source>
        <dbReference type="ARBA" id="ARBA00022801"/>
    </source>
</evidence>
<reference evidence="11 12" key="1">
    <citation type="submission" date="2018-09" db="EMBL/GenBank/DDBJ databases">
        <title>Genomic Encyclopedia of Archaeal and Bacterial Type Strains, Phase II (KMG-II): from individual species to whole genera.</title>
        <authorList>
            <person name="Goeker M."/>
        </authorList>
    </citation>
    <scope>NUCLEOTIDE SEQUENCE [LARGE SCALE GENOMIC DNA]</scope>
    <source>
        <strain evidence="11 12">DSM 26283</strain>
    </source>
</reference>
<name>A0A420DWJ9_9FLAO</name>
<dbReference type="SUPFAM" id="SSF55486">
    <property type="entry name" value="Metalloproteases ('zincins'), catalytic domain"/>
    <property type="match status" value="1"/>
</dbReference>
<keyword evidence="2" id="KW-0645">Protease</keyword>
<dbReference type="Pfam" id="PF18962">
    <property type="entry name" value="Por_Secre_tail"/>
    <property type="match status" value="1"/>
</dbReference>
<comment type="similarity">
    <text evidence="1">Belongs to the peptidase M43B family.</text>
</comment>
<evidence type="ECO:0000256" key="6">
    <source>
        <dbReference type="ARBA" id="ARBA00022833"/>
    </source>
</evidence>
<dbReference type="PANTHER" id="PTHR47466">
    <property type="match status" value="1"/>
</dbReference>
<evidence type="ECO:0000256" key="9">
    <source>
        <dbReference type="SAM" id="SignalP"/>
    </source>
</evidence>
<dbReference type="SUPFAM" id="SSF49785">
    <property type="entry name" value="Galactose-binding domain-like"/>
    <property type="match status" value="1"/>
</dbReference>
<keyword evidence="7" id="KW-0482">Metalloprotease</keyword>
<dbReference type="Gene3D" id="3.40.390.10">
    <property type="entry name" value="Collagenase (Catalytic Domain)"/>
    <property type="match status" value="1"/>
</dbReference>
<dbReference type="RefSeq" id="WP_120199817.1">
    <property type="nucleotide sequence ID" value="NZ_RAQJ01000001.1"/>
</dbReference>
<keyword evidence="5" id="KW-0378">Hydrolase</keyword>
<keyword evidence="12" id="KW-1185">Reference proteome</keyword>
<dbReference type="InterPro" id="IPR026444">
    <property type="entry name" value="Secre_tail"/>
</dbReference>
<organism evidence="11 12">
    <name type="scientific">Ichthyenterobacterium magnum</name>
    <dbReference type="NCBI Taxonomy" id="1230530"/>
    <lineage>
        <taxon>Bacteria</taxon>
        <taxon>Pseudomonadati</taxon>
        <taxon>Bacteroidota</taxon>
        <taxon>Flavobacteriia</taxon>
        <taxon>Flavobacteriales</taxon>
        <taxon>Flavobacteriaceae</taxon>
        <taxon>Ichthyenterobacterium</taxon>
    </lineage>
</organism>
<evidence type="ECO:0000313" key="11">
    <source>
        <dbReference type="EMBL" id="RKE98612.1"/>
    </source>
</evidence>
<evidence type="ECO:0000256" key="8">
    <source>
        <dbReference type="ARBA" id="ARBA00023157"/>
    </source>
</evidence>
<protein>
    <submittedName>
        <fullName evidence="11">Putative secreted protein (Por secretion system target)</fullName>
    </submittedName>
</protein>
<gene>
    <name evidence="11" type="ORF">BXY80_0703</name>
</gene>
<evidence type="ECO:0000256" key="2">
    <source>
        <dbReference type="ARBA" id="ARBA00022670"/>
    </source>
</evidence>
<dbReference type="InterPro" id="IPR008754">
    <property type="entry name" value="Peptidase_M43"/>
</dbReference>
<dbReference type="NCBIfam" id="TIGR04183">
    <property type="entry name" value="Por_Secre_tail"/>
    <property type="match status" value="1"/>
</dbReference>
<dbReference type="Gene3D" id="2.60.120.260">
    <property type="entry name" value="Galactose-binding domain-like"/>
    <property type="match status" value="1"/>
</dbReference>
<keyword evidence="3" id="KW-0479">Metal-binding</keyword>
<evidence type="ECO:0000313" key="12">
    <source>
        <dbReference type="Proteomes" id="UP000284892"/>
    </source>
</evidence>